<dbReference type="OrthoDB" id="292319at2759"/>
<dbReference type="PANTHER" id="PTHR12864">
    <property type="entry name" value="RAN BINDING PROTEIN 9-RELATED"/>
    <property type="match status" value="1"/>
</dbReference>
<evidence type="ECO:0000259" key="1">
    <source>
        <dbReference type="PROSITE" id="PS50897"/>
    </source>
</evidence>
<feature type="domain" description="CTLH" evidence="1">
    <location>
        <begin position="63"/>
        <end position="87"/>
    </location>
</feature>
<dbReference type="InterPro" id="IPR006595">
    <property type="entry name" value="CTLH_C"/>
</dbReference>
<dbReference type="AlphaFoldDB" id="A0A1R2BDR0"/>
<dbReference type="EMBL" id="MPUH01000723">
    <property type="protein sequence ID" value="OMJ74892.1"/>
    <property type="molecule type" value="Genomic_DNA"/>
</dbReference>
<proteinExistence type="predicted"/>
<dbReference type="InterPro" id="IPR050618">
    <property type="entry name" value="Ubq-SigPath_Reg"/>
</dbReference>
<organism evidence="2 3">
    <name type="scientific">Stentor coeruleus</name>
    <dbReference type="NCBI Taxonomy" id="5963"/>
    <lineage>
        <taxon>Eukaryota</taxon>
        <taxon>Sar</taxon>
        <taxon>Alveolata</taxon>
        <taxon>Ciliophora</taxon>
        <taxon>Postciliodesmatophora</taxon>
        <taxon>Heterotrichea</taxon>
        <taxon>Heterotrichida</taxon>
        <taxon>Stentoridae</taxon>
        <taxon>Stentor</taxon>
    </lineage>
</organism>
<name>A0A1R2BDR0_9CILI</name>
<accession>A0A1R2BDR0</accession>
<gene>
    <name evidence="2" type="ORF">SteCoe_26099</name>
</gene>
<dbReference type="Proteomes" id="UP000187209">
    <property type="component" value="Unassembled WGS sequence"/>
</dbReference>
<sequence>MGIRASKNYQPLRTADESIELEDYTRVLKAQRNSSDLSHYVQKLIIQGLPLLAYDEIQRSGLDSPDIFLSLHCLEFIEIIKKQKIFDAMVFAQNYLSKGRNDSFTLNADSKPLNISVSDLIGLLCYENPENSVLGYLLDPSLRYSFAAHIESILNPYEPEARICKFFKCCKRKTNTE</sequence>
<dbReference type="InterPro" id="IPR024964">
    <property type="entry name" value="CTLH/CRA"/>
</dbReference>
<keyword evidence="3" id="KW-1185">Reference proteome</keyword>
<evidence type="ECO:0000313" key="2">
    <source>
        <dbReference type="EMBL" id="OMJ74892.1"/>
    </source>
</evidence>
<protein>
    <recommendedName>
        <fullName evidence="1">CTLH domain-containing protein</fullName>
    </recommendedName>
</protein>
<reference evidence="2 3" key="1">
    <citation type="submission" date="2016-11" db="EMBL/GenBank/DDBJ databases">
        <title>The macronuclear genome of Stentor coeruleus: a giant cell with tiny introns.</title>
        <authorList>
            <person name="Slabodnick M."/>
            <person name="Ruby J.G."/>
            <person name="Reiff S.B."/>
            <person name="Swart E.C."/>
            <person name="Gosai S."/>
            <person name="Prabakaran S."/>
            <person name="Witkowska E."/>
            <person name="Larue G.E."/>
            <person name="Fisher S."/>
            <person name="Freeman R.M."/>
            <person name="Gunawardena J."/>
            <person name="Chu W."/>
            <person name="Stover N.A."/>
            <person name="Gregory B.D."/>
            <person name="Nowacki M."/>
            <person name="Derisi J."/>
            <person name="Roy S.W."/>
            <person name="Marshall W.F."/>
            <person name="Sood P."/>
        </authorList>
    </citation>
    <scope>NUCLEOTIDE SEQUENCE [LARGE SCALE GENOMIC DNA]</scope>
    <source>
        <strain evidence="2">WM001</strain>
    </source>
</reference>
<dbReference type="Pfam" id="PF10607">
    <property type="entry name" value="CTLH"/>
    <property type="match status" value="1"/>
</dbReference>
<evidence type="ECO:0000313" key="3">
    <source>
        <dbReference type="Proteomes" id="UP000187209"/>
    </source>
</evidence>
<comment type="caution">
    <text evidence="2">The sequence shown here is derived from an EMBL/GenBank/DDBJ whole genome shotgun (WGS) entry which is preliminary data.</text>
</comment>
<dbReference type="PROSITE" id="PS50897">
    <property type="entry name" value="CTLH"/>
    <property type="match status" value="1"/>
</dbReference>